<dbReference type="Gene3D" id="2.40.170.20">
    <property type="entry name" value="TonB-dependent receptor, beta-barrel domain"/>
    <property type="match status" value="1"/>
</dbReference>
<dbReference type="AlphaFoldDB" id="A0A5B8VU63"/>
<name>A0A5B8VU63_9BACT</name>
<dbReference type="NCBIfam" id="TIGR04057">
    <property type="entry name" value="SusC_RagA_signa"/>
    <property type="match status" value="1"/>
</dbReference>
<dbReference type="SMART" id="SM00965">
    <property type="entry name" value="STN"/>
    <property type="match status" value="1"/>
</dbReference>
<dbReference type="KEGG" id="agi:FSB73_16085"/>
<dbReference type="PROSITE" id="PS52016">
    <property type="entry name" value="TONB_DEPENDENT_REC_3"/>
    <property type="match status" value="1"/>
</dbReference>
<dbReference type="Gene3D" id="3.55.50.30">
    <property type="match status" value="1"/>
</dbReference>
<dbReference type="InterPro" id="IPR008969">
    <property type="entry name" value="CarboxyPept-like_regulatory"/>
</dbReference>
<dbReference type="Gene3D" id="2.170.130.10">
    <property type="entry name" value="TonB-dependent receptor, plug domain"/>
    <property type="match status" value="1"/>
</dbReference>
<organism evidence="9 10">
    <name type="scientific">Arachidicoccus ginsenosidivorans</name>
    <dbReference type="NCBI Taxonomy" id="496057"/>
    <lineage>
        <taxon>Bacteria</taxon>
        <taxon>Pseudomonadati</taxon>
        <taxon>Bacteroidota</taxon>
        <taxon>Chitinophagia</taxon>
        <taxon>Chitinophagales</taxon>
        <taxon>Chitinophagaceae</taxon>
        <taxon>Arachidicoccus</taxon>
    </lineage>
</organism>
<feature type="domain" description="Secretin/TonB short N-terminal" evidence="8">
    <location>
        <begin position="28"/>
        <end position="79"/>
    </location>
</feature>
<dbReference type="InterPro" id="IPR036942">
    <property type="entry name" value="Beta-barrel_TonB_sf"/>
</dbReference>
<dbReference type="InterPro" id="IPR023997">
    <property type="entry name" value="TonB-dep_OMP_SusC/RagA_CS"/>
</dbReference>
<evidence type="ECO:0000256" key="7">
    <source>
        <dbReference type="PROSITE-ProRule" id="PRU01360"/>
    </source>
</evidence>
<evidence type="ECO:0000313" key="10">
    <source>
        <dbReference type="Proteomes" id="UP000321291"/>
    </source>
</evidence>
<evidence type="ECO:0000256" key="3">
    <source>
        <dbReference type="ARBA" id="ARBA00022452"/>
    </source>
</evidence>
<keyword evidence="10" id="KW-1185">Reference proteome</keyword>
<keyword evidence="2 7" id="KW-0813">Transport</keyword>
<keyword evidence="6 7" id="KW-0998">Cell outer membrane</keyword>
<protein>
    <submittedName>
        <fullName evidence="9">SusC/RagA family TonB-linked outer membrane protein</fullName>
    </submittedName>
</protein>
<proteinExistence type="inferred from homology"/>
<comment type="subcellular location">
    <subcellularLocation>
        <location evidence="1 7">Cell outer membrane</location>
        <topology evidence="1 7">Multi-pass membrane protein</topology>
    </subcellularLocation>
</comment>
<gene>
    <name evidence="9" type="ORF">FSB73_16085</name>
</gene>
<dbReference type="SUPFAM" id="SSF49464">
    <property type="entry name" value="Carboxypeptidase regulatory domain-like"/>
    <property type="match status" value="1"/>
</dbReference>
<dbReference type="GO" id="GO:0009279">
    <property type="term" value="C:cell outer membrane"/>
    <property type="evidence" value="ECO:0007669"/>
    <property type="project" value="UniProtKB-SubCell"/>
</dbReference>
<dbReference type="Gene3D" id="2.60.40.1120">
    <property type="entry name" value="Carboxypeptidase-like, regulatory domain"/>
    <property type="match status" value="1"/>
</dbReference>
<dbReference type="InterPro" id="IPR011662">
    <property type="entry name" value="Secretin/TonB_short_N"/>
</dbReference>
<dbReference type="InterPro" id="IPR039426">
    <property type="entry name" value="TonB-dep_rcpt-like"/>
</dbReference>
<dbReference type="Pfam" id="PF07660">
    <property type="entry name" value="STN"/>
    <property type="match status" value="1"/>
</dbReference>
<comment type="similarity">
    <text evidence="7">Belongs to the TonB-dependent receptor family.</text>
</comment>
<dbReference type="NCBIfam" id="TIGR04056">
    <property type="entry name" value="OMP_RagA_SusC"/>
    <property type="match status" value="1"/>
</dbReference>
<dbReference type="EMBL" id="CP042434">
    <property type="protein sequence ID" value="QEC74316.1"/>
    <property type="molecule type" value="Genomic_DNA"/>
</dbReference>
<accession>A0A5B8VU63</accession>
<evidence type="ECO:0000256" key="6">
    <source>
        <dbReference type="ARBA" id="ARBA00023237"/>
    </source>
</evidence>
<dbReference type="Pfam" id="PF07715">
    <property type="entry name" value="Plug"/>
    <property type="match status" value="1"/>
</dbReference>
<evidence type="ECO:0000256" key="4">
    <source>
        <dbReference type="ARBA" id="ARBA00022692"/>
    </source>
</evidence>
<dbReference type="InterPro" id="IPR037066">
    <property type="entry name" value="Plug_dom_sf"/>
</dbReference>
<evidence type="ECO:0000256" key="1">
    <source>
        <dbReference type="ARBA" id="ARBA00004571"/>
    </source>
</evidence>
<evidence type="ECO:0000256" key="5">
    <source>
        <dbReference type="ARBA" id="ARBA00023136"/>
    </source>
</evidence>
<dbReference type="InterPro" id="IPR012910">
    <property type="entry name" value="Plug_dom"/>
</dbReference>
<sequence>MKAQRITLHEHEAPLTKIFKAIRQQSAYNFLYADDALNGTTPVSISVKNKDVKAVLDKIFQQQPISYTITDNTIIIKRKAVYPAQTTAALAAIQQLEIQGIVNDELGNPIAGASVIIKRTGRGAITNDRGAFRLQVEQGDVLTITYIGKQAREINIQEGKSDYTITLMDEQRELQQIVVTALGIKRESKALGYSVQTVQGDDLQTVKGVDVGTSLTGRVAGLLVKNSTEFTQAPDIQLRGENPLLVIDGVPYGNMTLRDIAPDDIQSITVLKGATASALYGFRGAGGAIMVTTKKGTNKNGLSVTVNSSSMFTAGFLAIPKMQSTYGRVVNTATNTYARTGDGAWGVPMEGQPVIQWDPISKSMKEMPYLPVGKNNFRNFLDQGYVLNNNIQVIQQGELGSFHASASWVENKGQYPNSKYSKLRYSIGGDIKLDKFTLSTTLSYNKQSSPNIGFSGYTGYDPMYSMLVWSAPDYDIRQYKDYWLIKNEVQNSSYTAGINNPYFDRYERIHNVNRDIFNGSLELNYDFTPWLKGTFRTGYDTYSDKQEIRISEGSFQGAGASTVIPGGTEVWGESARGSFNTGLSRGYSTNNDLLLTAKFKEGDFKIDGFVGGTIYYRQDEGIEALTQGGLSVPAFYSLKASINPAKVNSVTKKQQVNSIYGRGAVSWKDMLFAEATLRNDWSSTLPSSTRSYLYPSVSGSFVASELLPKSGWLNFWKWRGSWTSSKTPADIYSINTVYGITNNSWGDLSSALLPTTIRGANVHPESSSTFEVGTEASMFGNLLSVDISYYDKRMYDFLKSTGISAASGYAANYINIQEEISRRGWEVFTKITPVKTKDWRWDVTLNWSTYARYYTKLDPQFSADKPWVKVGQRVDAYILRDYQKDPEGNIIHSNGLPLYSNYDSRYGYSDPDWIWGAETSLRYKNWSFSIALDGRSGGLAQTTTEMYMWLSGNHPGSVTPERYLDATNPGSKNYIGQGVKVVSGEATYDTYGNITSDTRKYAPNDVPVTYKDYISKLHKGTAWGGAAAPVDVYSTTFFKIREVSLTYSLPKSVYDKIHAKGFSVSAIGQNVFMWAKQFKYSDPDGGVENFSDPSQRFIGLNIKVNF</sequence>
<keyword evidence="5 7" id="KW-0472">Membrane</keyword>
<dbReference type="Pfam" id="PF13715">
    <property type="entry name" value="CarbopepD_reg_2"/>
    <property type="match status" value="1"/>
</dbReference>
<dbReference type="SUPFAM" id="SSF56935">
    <property type="entry name" value="Porins"/>
    <property type="match status" value="1"/>
</dbReference>
<evidence type="ECO:0000313" key="9">
    <source>
        <dbReference type="EMBL" id="QEC74316.1"/>
    </source>
</evidence>
<keyword evidence="4 7" id="KW-0812">Transmembrane</keyword>
<keyword evidence="3 7" id="KW-1134">Transmembrane beta strand</keyword>
<reference evidence="9 10" key="1">
    <citation type="journal article" date="2017" name="Int. J. Syst. Evol. Microbiol.">
        <title>Arachidicoccus ginsenosidivorans sp. nov., with ginsenoside-converting activity isolated from ginseng cultivating soil.</title>
        <authorList>
            <person name="Siddiqi M.Z."/>
            <person name="Aslam Z."/>
            <person name="Im W.T."/>
        </authorList>
    </citation>
    <scope>NUCLEOTIDE SEQUENCE [LARGE SCALE GENOMIC DNA]</scope>
    <source>
        <strain evidence="9 10">Gsoil 809</strain>
    </source>
</reference>
<evidence type="ECO:0000259" key="8">
    <source>
        <dbReference type="SMART" id="SM00965"/>
    </source>
</evidence>
<dbReference type="Proteomes" id="UP000321291">
    <property type="component" value="Chromosome"/>
</dbReference>
<dbReference type="OrthoDB" id="9768177at2"/>
<dbReference type="InterPro" id="IPR023996">
    <property type="entry name" value="TonB-dep_OMP_SusC/RagA"/>
</dbReference>
<evidence type="ECO:0000256" key="2">
    <source>
        <dbReference type="ARBA" id="ARBA00022448"/>
    </source>
</evidence>